<comment type="caution">
    <text evidence="1">The sequence shown here is derived from an EMBL/GenBank/DDBJ whole genome shotgun (WGS) entry which is preliminary data.</text>
</comment>
<dbReference type="Proteomes" id="UP001596022">
    <property type="component" value="Unassembled WGS sequence"/>
</dbReference>
<dbReference type="PANTHER" id="PTHR10000:SF55">
    <property type="entry name" value="5-AMINO-6-(5-PHOSPHO-D-RIBITYLAMINO)URACIL PHOSPHATASE YCSE"/>
    <property type="match status" value="1"/>
</dbReference>
<dbReference type="EMBL" id="JBHSFW010000002">
    <property type="protein sequence ID" value="MFC4618518.1"/>
    <property type="molecule type" value="Genomic_DNA"/>
</dbReference>
<evidence type="ECO:0000313" key="1">
    <source>
        <dbReference type="EMBL" id="MFC4618518.1"/>
    </source>
</evidence>
<evidence type="ECO:0000313" key="2">
    <source>
        <dbReference type="Proteomes" id="UP001596022"/>
    </source>
</evidence>
<dbReference type="PROSITE" id="PS01229">
    <property type="entry name" value="COF_2"/>
    <property type="match status" value="1"/>
</dbReference>
<proteinExistence type="predicted"/>
<keyword evidence="2" id="KW-1185">Reference proteome</keyword>
<dbReference type="Gene3D" id="3.30.1240.10">
    <property type="match status" value="1"/>
</dbReference>
<dbReference type="PANTHER" id="PTHR10000">
    <property type="entry name" value="PHOSPHOSERINE PHOSPHATASE"/>
    <property type="match status" value="1"/>
</dbReference>
<dbReference type="Gene3D" id="3.40.50.1000">
    <property type="entry name" value="HAD superfamily/HAD-like"/>
    <property type="match status" value="1"/>
</dbReference>
<accession>A0ABV9GK36</accession>
<dbReference type="CDD" id="cd07516">
    <property type="entry name" value="HAD_Pase"/>
    <property type="match status" value="1"/>
</dbReference>
<name>A0ABV9GK36_9BACL</name>
<dbReference type="SFLD" id="SFLDS00003">
    <property type="entry name" value="Haloacid_Dehalogenase"/>
    <property type="match status" value="1"/>
</dbReference>
<gene>
    <name evidence="1" type="ORF">ACFO4N_07190</name>
</gene>
<dbReference type="InterPro" id="IPR006379">
    <property type="entry name" value="HAD-SF_hydro_IIB"/>
</dbReference>
<reference evidence="2" key="1">
    <citation type="journal article" date="2019" name="Int. J. Syst. Evol. Microbiol.">
        <title>The Global Catalogue of Microorganisms (GCM) 10K type strain sequencing project: providing services to taxonomists for standard genome sequencing and annotation.</title>
        <authorList>
            <consortium name="The Broad Institute Genomics Platform"/>
            <consortium name="The Broad Institute Genome Sequencing Center for Infectious Disease"/>
            <person name="Wu L."/>
            <person name="Ma J."/>
        </authorList>
    </citation>
    <scope>NUCLEOTIDE SEQUENCE [LARGE SCALE GENOMIC DNA]</scope>
    <source>
        <strain evidence="2">CGMCC 1.16306</strain>
    </source>
</reference>
<protein>
    <submittedName>
        <fullName evidence="1">Cof-type HAD-IIB family hydrolase</fullName>
        <ecNumber evidence="1">3.1.3.-</ecNumber>
    </submittedName>
</protein>
<keyword evidence="1" id="KW-0378">Hydrolase</keyword>
<organism evidence="1 2">
    <name type="scientific">Camelliibacillus cellulosilyticus</name>
    <dbReference type="NCBI Taxonomy" id="2174486"/>
    <lineage>
        <taxon>Bacteria</taxon>
        <taxon>Bacillati</taxon>
        <taxon>Bacillota</taxon>
        <taxon>Bacilli</taxon>
        <taxon>Bacillales</taxon>
        <taxon>Sporolactobacillaceae</taxon>
        <taxon>Camelliibacillus</taxon>
    </lineage>
</organism>
<dbReference type="InterPro" id="IPR023214">
    <property type="entry name" value="HAD_sf"/>
</dbReference>
<dbReference type="GO" id="GO:0016787">
    <property type="term" value="F:hydrolase activity"/>
    <property type="evidence" value="ECO:0007669"/>
    <property type="project" value="UniProtKB-KW"/>
</dbReference>
<dbReference type="RefSeq" id="WP_376845568.1">
    <property type="nucleotide sequence ID" value="NZ_JBHSFW010000002.1"/>
</dbReference>
<dbReference type="SUPFAM" id="SSF56784">
    <property type="entry name" value="HAD-like"/>
    <property type="match status" value="1"/>
</dbReference>
<dbReference type="InterPro" id="IPR036412">
    <property type="entry name" value="HAD-like_sf"/>
</dbReference>
<dbReference type="Pfam" id="PF08282">
    <property type="entry name" value="Hydrolase_3"/>
    <property type="match status" value="1"/>
</dbReference>
<dbReference type="NCBIfam" id="TIGR01484">
    <property type="entry name" value="HAD-SF-IIB"/>
    <property type="match status" value="1"/>
</dbReference>
<dbReference type="EC" id="3.1.3.-" evidence="1"/>
<sequence>MTDIRLLALDMDGTTLTNDNDIADETKKWIHKAARAGVTVMFATGRGLENVEPYRRDLRLESPMVLVNGGEVWKSPGYLLKRFYLDNEDIQNMQRIASESGAWYWGYLEDRIVRKNDWRDEFLKSRWIKFGIQLDDLETLREITEEIKSWGRIEVTSSAANNIELSSKGVSKESGVKLVCKELGIQMRDVMAIGDSDNDYCLLKAAGLGVAMGNANDRIKAIADVSTDTNERSGVAKAIQRHIFGMA</sequence>
<dbReference type="SFLD" id="SFLDG01140">
    <property type="entry name" value="C2.B:_Phosphomannomutase_and_P"/>
    <property type="match status" value="1"/>
</dbReference>